<keyword evidence="5" id="KW-0472">Membrane</keyword>
<protein>
    <submittedName>
        <fullName evidence="6">ABC transporter ATP-binding protein</fullName>
    </submittedName>
</protein>
<name>A0A940MUE2_9RHOB</name>
<dbReference type="Proteomes" id="UP000675940">
    <property type="component" value="Unassembled WGS sequence"/>
</dbReference>
<evidence type="ECO:0000256" key="1">
    <source>
        <dbReference type="ARBA" id="ARBA00004202"/>
    </source>
</evidence>
<dbReference type="InterPro" id="IPR051535">
    <property type="entry name" value="Siderophore_ABC-ATPase"/>
</dbReference>
<keyword evidence="6" id="KW-0547">Nucleotide-binding</keyword>
<dbReference type="GO" id="GO:0006811">
    <property type="term" value="P:monoatomic ion transport"/>
    <property type="evidence" value="ECO:0007669"/>
    <property type="project" value="UniProtKB-KW"/>
</dbReference>
<dbReference type="EMBL" id="JAGISH010000017">
    <property type="protein sequence ID" value="MBP0484838.1"/>
    <property type="molecule type" value="Genomic_DNA"/>
</dbReference>
<dbReference type="PANTHER" id="PTHR42771:SF2">
    <property type="entry name" value="IRON(3+)-HYDROXAMATE IMPORT ATP-BINDING PROTEIN FHUC"/>
    <property type="match status" value="1"/>
</dbReference>
<dbReference type="AlphaFoldDB" id="A0A940MUE2"/>
<evidence type="ECO:0000313" key="7">
    <source>
        <dbReference type="Proteomes" id="UP000675940"/>
    </source>
</evidence>
<keyword evidence="3" id="KW-1003">Cell membrane</keyword>
<dbReference type="GO" id="GO:0005524">
    <property type="term" value="F:ATP binding"/>
    <property type="evidence" value="ECO:0007669"/>
    <property type="project" value="UniProtKB-KW"/>
</dbReference>
<accession>A0A940MUE2</accession>
<comment type="caution">
    <text evidence="6">The sequence shown here is derived from an EMBL/GenBank/DDBJ whole genome shotgun (WGS) entry which is preliminary data.</text>
</comment>
<dbReference type="InterPro" id="IPR027417">
    <property type="entry name" value="P-loop_NTPase"/>
</dbReference>
<dbReference type="SUPFAM" id="SSF52540">
    <property type="entry name" value="P-loop containing nucleoside triphosphate hydrolases"/>
    <property type="match status" value="1"/>
</dbReference>
<organism evidence="6 7">
    <name type="scientific">Sagittula salina</name>
    <dbReference type="NCBI Taxonomy" id="2820268"/>
    <lineage>
        <taxon>Bacteria</taxon>
        <taxon>Pseudomonadati</taxon>
        <taxon>Pseudomonadota</taxon>
        <taxon>Alphaproteobacteria</taxon>
        <taxon>Rhodobacterales</taxon>
        <taxon>Roseobacteraceae</taxon>
        <taxon>Sagittula</taxon>
    </lineage>
</organism>
<sequence>MSSRLPYQIEILRLVQALNRAQGQTVIMVLHDITLASRYADHVIGLKQGKLLFEGPPSDVVTQESLFDFFDAPLRDTRIDAEPGPVVLSG</sequence>
<comment type="subcellular location">
    <subcellularLocation>
        <location evidence="1">Cell membrane</location>
        <topology evidence="1">Peripheral membrane protein</topology>
    </subcellularLocation>
</comment>
<keyword evidence="2" id="KW-0813">Transport</keyword>
<dbReference type="PANTHER" id="PTHR42771">
    <property type="entry name" value="IRON(3+)-HYDROXAMATE IMPORT ATP-BINDING PROTEIN FHUC"/>
    <property type="match status" value="1"/>
</dbReference>
<evidence type="ECO:0000256" key="5">
    <source>
        <dbReference type="ARBA" id="ARBA00023136"/>
    </source>
</evidence>
<reference evidence="6" key="1">
    <citation type="submission" date="2021-03" db="EMBL/GenBank/DDBJ databases">
        <title>Sagittula salina sp. nov. strain M10.9X isolated from the marine waste.</title>
        <authorList>
            <person name="Satari L."/>
            <person name="Molina-Menor E."/>
            <person name="Vidal-Verdu A."/>
            <person name="Pascual J."/>
            <person name="Pereto J."/>
            <person name="Porcar M."/>
        </authorList>
    </citation>
    <scope>NUCLEOTIDE SEQUENCE</scope>
    <source>
        <strain evidence="6">M10.9X</strain>
    </source>
</reference>
<evidence type="ECO:0000313" key="6">
    <source>
        <dbReference type="EMBL" id="MBP0484838.1"/>
    </source>
</evidence>
<keyword evidence="6" id="KW-0067">ATP-binding</keyword>
<evidence type="ECO:0000256" key="4">
    <source>
        <dbReference type="ARBA" id="ARBA00023065"/>
    </source>
</evidence>
<evidence type="ECO:0000256" key="2">
    <source>
        <dbReference type="ARBA" id="ARBA00022448"/>
    </source>
</evidence>
<dbReference type="Gene3D" id="3.40.50.300">
    <property type="entry name" value="P-loop containing nucleotide triphosphate hydrolases"/>
    <property type="match status" value="1"/>
</dbReference>
<keyword evidence="7" id="KW-1185">Reference proteome</keyword>
<proteinExistence type="predicted"/>
<gene>
    <name evidence="6" type="ORF">J5474_20395</name>
</gene>
<dbReference type="RefSeq" id="WP_209363548.1">
    <property type="nucleotide sequence ID" value="NZ_JAGISH010000017.1"/>
</dbReference>
<evidence type="ECO:0000256" key="3">
    <source>
        <dbReference type="ARBA" id="ARBA00022475"/>
    </source>
</evidence>
<dbReference type="GO" id="GO:0005886">
    <property type="term" value="C:plasma membrane"/>
    <property type="evidence" value="ECO:0007669"/>
    <property type="project" value="UniProtKB-SubCell"/>
</dbReference>
<keyword evidence="4" id="KW-0406">Ion transport</keyword>